<dbReference type="EMBL" id="ML170215">
    <property type="protein sequence ID" value="TDL17815.1"/>
    <property type="molecule type" value="Genomic_DNA"/>
</dbReference>
<evidence type="ECO:0000256" key="1">
    <source>
        <dbReference type="SAM" id="Coils"/>
    </source>
</evidence>
<organism evidence="4 5">
    <name type="scientific">Rickenella mellea</name>
    <dbReference type="NCBI Taxonomy" id="50990"/>
    <lineage>
        <taxon>Eukaryota</taxon>
        <taxon>Fungi</taxon>
        <taxon>Dikarya</taxon>
        <taxon>Basidiomycota</taxon>
        <taxon>Agaricomycotina</taxon>
        <taxon>Agaricomycetes</taxon>
        <taxon>Hymenochaetales</taxon>
        <taxon>Rickenellaceae</taxon>
        <taxon>Rickenella</taxon>
    </lineage>
</organism>
<dbReference type="VEuPathDB" id="FungiDB:BD410DRAFT_843264"/>
<feature type="compositionally biased region" description="Low complexity" evidence="2">
    <location>
        <begin position="291"/>
        <end position="300"/>
    </location>
</feature>
<evidence type="ECO:0000313" key="4">
    <source>
        <dbReference type="EMBL" id="TDL17815.1"/>
    </source>
</evidence>
<feature type="compositionally biased region" description="Polar residues" evidence="2">
    <location>
        <begin position="38"/>
        <end position="61"/>
    </location>
</feature>
<dbReference type="PANTHER" id="PTHR34409:SF1">
    <property type="entry name" value="MYB-LIKE DOMAIN-CONTAINING PROTEIN"/>
    <property type="match status" value="1"/>
</dbReference>
<dbReference type="PANTHER" id="PTHR34409">
    <property type="entry name" value="SET DOMAIN-CONTAINING PROTEIN"/>
    <property type="match status" value="1"/>
</dbReference>
<name>A0A4Y7PRL4_9AGAM</name>
<protein>
    <recommendedName>
        <fullName evidence="3">DUF6818 domain-containing protein</fullName>
    </recommendedName>
</protein>
<accession>A0A4Y7PRL4</accession>
<keyword evidence="1" id="KW-0175">Coiled coil</keyword>
<keyword evidence="5" id="KW-1185">Reference proteome</keyword>
<dbReference type="Pfam" id="PF20681">
    <property type="entry name" value="DUF6818"/>
    <property type="match status" value="1"/>
</dbReference>
<feature type="region of interest" description="Disordered" evidence="2">
    <location>
        <begin position="438"/>
        <end position="476"/>
    </location>
</feature>
<dbReference type="AlphaFoldDB" id="A0A4Y7PRL4"/>
<feature type="region of interest" description="Disordered" evidence="2">
    <location>
        <begin position="15"/>
        <end position="153"/>
    </location>
</feature>
<evidence type="ECO:0000256" key="2">
    <source>
        <dbReference type="SAM" id="MobiDB-lite"/>
    </source>
</evidence>
<feature type="compositionally biased region" description="Acidic residues" evidence="2">
    <location>
        <begin position="268"/>
        <end position="277"/>
    </location>
</feature>
<dbReference type="STRING" id="50990.A0A4Y7PRL4"/>
<dbReference type="Proteomes" id="UP000294933">
    <property type="component" value="Unassembled WGS sequence"/>
</dbReference>
<evidence type="ECO:0000313" key="5">
    <source>
        <dbReference type="Proteomes" id="UP000294933"/>
    </source>
</evidence>
<sequence length="523" mass="58098">MSPIQLPPLLNHLQYQSNDALPPNPAHFSQYWGPPTQPMSLGTTPTLPSEGSQHPVAQNDGTRLPTATIDPALIPVPASDDTDLTHGPTILQSRGQQPTEKIAGSRTKRSGKEKTSVKATKKQKQASDVESDDDGKRRKGKKGRPAGSGNYAKDDTMALLGFIKEVLPSGQREWTQVHQLYSRWARRNDRPRRDVKSLENRYKLLLRKRKPTGSATRPDDVKLALEIEDQIVGSNGARNLDDDSFDLDKSGSDAPSVSSRDAGHASDDSVEDVDDDVSVAPDPPKRKEPIARAARAGTPPRRSKARTGFEVIETISKSLDPDKLQARDGNRAQFSMQNTQLFTVSQQLRDANVSNDNLRKQISDLQSQLYDAQRSRDKAEMRLEFLEMKDPWHGYTERRGERKRAYRSETYYADGGRSTQWLTDDDFNDRQTDYGAYDDEASWKENNPSPAKRLRLSPSISRDRRRPSFGTHRSPLAARVPGKNFAIDPIAGPSSASPALVYESHTAGHTTIISSTTDAHQGD</sequence>
<feature type="compositionally biased region" description="Polar residues" evidence="2">
    <location>
        <begin position="90"/>
        <end position="99"/>
    </location>
</feature>
<feature type="region of interest" description="Disordered" evidence="2">
    <location>
        <begin position="235"/>
        <end position="306"/>
    </location>
</feature>
<dbReference type="OrthoDB" id="99432at2759"/>
<evidence type="ECO:0000259" key="3">
    <source>
        <dbReference type="Pfam" id="PF20681"/>
    </source>
</evidence>
<feature type="domain" description="DUF6818" evidence="3">
    <location>
        <begin position="168"/>
        <end position="249"/>
    </location>
</feature>
<reference evidence="4 5" key="1">
    <citation type="submission" date="2018-06" db="EMBL/GenBank/DDBJ databases">
        <title>A transcriptomic atlas of mushroom development highlights an independent origin of complex multicellularity.</title>
        <authorList>
            <consortium name="DOE Joint Genome Institute"/>
            <person name="Krizsan K."/>
            <person name="Almasi E."/>
            <person name="Merenyi Z."/>
            <person name="Sahu N."/>
            <person name="Viragh M."/>
            <person name="Koszo T."/>
            <person name="Mondo S."/>
            <person name="Kiss B."/>
            <person name="Balint B."/>
            <person name="Kues U."/>
            <person name="Barry K."/>
            <person name="Hegedus J.C."/>
            <person name="Henrissat B."/>
            <person name="Johnson J."/>
            <person name="Lipzen A."/>
            <person name="Ohm R."/>
            <person name="Nagy I."/>
            <person name="Pangilinan J."/>
            <person name="Yan J."/>
            <person name="Xiong Y."/>
            <person name="Grigoriev I.V."/>
            <person name="Hibbett D.S."/>
            <person name="Nagy L.G."/>
        </authorList>
    </citation>
    <scope>NUCLEOTIDE SEQUENCE [LARGE SCALE GENOMIC DNA]</scope>
    <source>
        <strain evidence="4 5">SZMC22713</strain>
    </source>
</reference>
<feature type="coiled-coil region" evidence="1">
    <location>
        <begin position="348"/>
        <end position="389"/>
    </location>
</feature>
<proteinExistence type="predicted"/>
<gene>
    <name evidence="4" type="ORF">BD410DRAFT_843264</name>
</gene>
<dbReference type="InterPro" id="IPR049203">
    <property type="entry name" value="DUF6818"/>
</dbReference>